<keyword evidence="2" id="KW-0698">rRNA processing</keyword>
<reference evidence="4 5" key="1">
    <citation type="journal article" date="2018" name="Nat. Ecol. Evol.">
        <title>Pezizomycetes genomes reveal the molecular basis of ectomycorrhizal truffle lifestyle.</title>
        <authorList>
            <person name="Murat C."/>
            <person name="Payen T."/>
            <person name="Noel B."/>
            <person name="Kuo A."/>
            <person name="Morin E."/>
            <person name="Chen J."/>
            <person name="Kohler A."/>
            <person name="Krizsan K."/>
            <person name="Balestrini R."/>
            <person name="Da Silva C."/>
            <person name="Montanini B."/>
            <person name="Hainaut M."/>
            <person name="Levati E."/>
            <person name="Barry K.W."/>
            <person name="Belfiori B."/>
            <person name="Cichocki N."/>
            <person name="Clum A."/>
            <person name="Dockter R.B."/>
            <person name="Fauchery L."/>
            <person name="Guy J."/>
            <person name="Iotti M."/>
            <person name="Le Tacon F."/>
            <person name="Lindquist E.A."/>
            <person name="Lipzen A."/>
            <person name="Malagnac F."/>
            <person name="Mello A."/>
            <person name="Molinier V."/>
            <person name="Miyauchi S."/>
            <person name="Poulain J."/>
            <person name="Riccioni C."/>
            <person name="Rubini A."/>
            <person name="Sitrit Y."/>
            <person name="Splivallo R."/>
            <person name="Traeger S."/>
            <person name="Wang M."/>
            <person name="Zifcakova L."/>
            <person name="Wipf D."/>
            <person name="Zambonelli A."/>
            <person name="Paolocci F."/>
            <person name="Nowrousian M."/>
            <person name="Ottonello S."/>
            <person name="Baldrian P."/>
            <person name="Spatafora J.W."/>
            <person name="Henrissat B."/>
            <person name="Nagy L.G."/>
            <person name="Aury J.M."/>
            <person name="Wincker P."/>
            <person name="Grigoriev I.V."/>
            <person name="Bonfante P."/>
            <person name="Martin F.M."/>
        </authorList>
    </citation>
    <scope>NUCLEOTIDE SEQUENCE [LARGE SCALE GENOMIC DNA]</scope>
    <source>
        <strain evidence="4 5">RN42</strain>
    </source>
</reference>
<evidence type="ECO:0000313" key="5">
    <source>
        <dbReference type="Proteomes" id="UP000275078"/>
    </source>
</evidence>
<feature type="region of interest" description="Disordered" evidence="3">
    <location>
        <begin position="129"/>
        <end position="184"/>
    </location>
</feature>
<dbReference type="Proteomes" id="UP000275078">
    <property type="component" value="Unassembled WGS sequence"/>
</dbReference>
<dbReference type="EMBL" id="ML119707">
    <property type="protein sequence ID" value="RPA78750.1"/>
    <property type="molecule type" value="Genomic_DNA"/>
</dbReference>
<evidence type="ECO:0000256" key="1">
    <source>
        <dbReference type="ARBA" id="ARBA00006524"/>
    </source>
</evidence>
<evidence type="ECO:0000313" key="4">
    <source>
        <dbReference type="EMBL" id="RPA78750.1"/>
    </source>
</evidence>
<sequence>MSSSLSPVQTQNWELGVSLILHYWPALSTAVQSGWGGPDSSDKRDWFAGTIADMVWERDMDEIDLEEVLGQIMEDEFEVVVEDGSLEVTARRIMVLKEDIIKNDFSKVEKLHAQFLEKGGKECVPLVHTENAEEDEDDDDDEDGDEDEDMPDQPDAQPHVQVMKPEPVIDEDGFELVQKKKGRK</sequence>
<protein>
    <recommendedName>
        <fullName evidence="6">Pre-rRNA-processing protein TSR2</fullName>
    </recommendedName>
</protein>
<dbReference type="STRING" id="1160509.A0A3N4I3T8"/>
<dbReference type="PANTHER" id="PTHR21250">
    <property type="entry name" value="PRE-RRNA-PROCESSING PROTEIN TSR2 HOMOLOG"/>
    <property type="match status" value="1"/>
</dbReference>
<proteinExistence type="inferred from homology"/>
<dbReference type="AlphaFoldDB" id="A0A3N4I3T8"/>
<keyword evidence="5" id="KW-1185">Reference proteome</keyword>
<dbReference type="Pfam" id="PF10273">
    <property type="entry name" value="WGG"/>
    <property type="match status" value="1"/>
</dbReference>
<evidence type="ECO:0008006" key="6">
    <source>
        <dbReference type="Google" id="ProtNLM"/>
    </source>
</evidence>
<name>A0A3N4I3T8_ASCIM</name>
<evidence type="ECO:0000256" key="2">
    <source>
        <dbReference type="ARBA" id="ARBA00022552"/>
    </source>
</evidence>
<accession>A0A3N4I3T8</accession>
<organism evidence="4 5">
    <name type="scientific">Ascobolus immersus RN42</name>
    <dbReference type="NCBI Taxonomy" id="1160509"/>
    <lineage>
        <taxon>Eukaryota</taxon>
        <taxon>Fungi</taxon>
        <taxon>Dikarya</taxon>
        <taxon>Ascomycota</taxon>
        <taxon>Pezizomycotina</taxon>
        <taxon>Pezizomycetes</taxon>
        <taxon>Pezizales</taxon>
        <taxon>Ascobolaceae</taxon>
        <taxon>Ascobolus</taxon>
    </lineage>
</organism>
<dbReference type="OrthoDB" id="263560at2759"/>
<gene>
    <name evidence="4" type="ORF">BJ508DRAFT_416356</name>
</gene>
<dbReference type="InterPro" id="IPR019398">
    <property type="entry name" value="Pre-rRNA_process_TSR2"/>
</dbReference>
<evidence type="ECO:0000256" key="3">
    <source>
        <dbReference type="SAM" id="MobiDB-lite"/>
    </source>
</evidence>
<comment type="similarity">
    <text evidence="1">Belongs to the TSR2 family.</text>
</comment>
<dbReference type="GO" id="GO:0006364">
    <property type="term" value="P:rRNA processing"/>
    <property type="evidence" value="ECO:0007669"/>
    <property type="project" value="UniProtKB-KW"/>
</dbReference>
<feature type="compositionally biased region" description="Acidic residues" evidence="3">
    <location>
        <begin position="132"/>
        <end position="152"/>
    </location>
</feature>